<dbReference type="PANTHER" id="PTHR46355:SF1">
    <property type="entry name" value="STING ER EXIT PROTEIN"/>
    <property type="match status" value="1"/>
</dbReference>
<reference evidence="5" key="1">
    <citation type="submission" date="2025-08" db="UniProtKB">
        <authorList>
            <consortium name="RefSeq"/>
        </authorList>
    </citation>
    <scope>IDENTIFICATION</scope>
</reference>
<evidence type="ECO:0000256" key="1">
    <source>
        <dbReference type="ARBA" id="ARBA00024205"/>
    </source>
</evidence>
<dbReference type="GeneID" id="100905701"/>
<gene>
    <name evidence="5" type="primary">LOC100905701</name>
</gene>
<dbReference type="GO" id="GO:0005737">
    <property type="term" value="C:cytoplasm"/>
    <property type="evidence" value="ECO:0007669"/>
    <property type="project" value="GOC"/>
</dbReference>
<dbReference type="RefSeq" id="XP_003737605.1">
    <property type="nucleotide sequence ID" value="XM_003737557.2"/>
</dbReference>
<dbReference type="GO" id="GO:0090158">
    <property type="term" value="P:endoplasmic reticulum membrane organization"/>
    <property type="evidence" value="ECO:0007669"/>
    <property type="project" value="TreeGrafter"/>
</dbReference>
<proteinExistence type="inferred from homology"/>
<evidence type="ECO:0000313" key="5">
    <source>
        <dbReference type="RefSeq" id="XP_003737605.1"/>
    </source>
</evidence>
<organism evidence="4 5">
    <name type="scientific">Galendromus occidentalis</name>
    <name type="common">western predatory mite</name>
    <dbReference type="NCBI Taxonomy" id="34638"/>
    <lineage>
        <taxon>Eukaryota</taxon>
        <taxon>Metazoa</taxon>
        <taxon>Ecdysozoa</taxon>
        <taxon>Arthropoda</taxon>
        <taxon>Chelicerata</taxon>
        <taxon>Arachnida</taxon>
        <taxon>Acari</taxon>
        <taxon>Parasitiformes</taxon>
        <taxon>Mesostigmata</taxon>
        <taxon>Gamasina</taxon>
        <taxon>Phytoseioidea</taxon>
        <taxon>Phytoseiidae</taxon>
        <taxon>Typhlodrominae</taxon>
        <taxon>Galendromus</taxon>
    </lineage>
</organism>
<protein>
    <recommendedName>
        <fullName evidence="2">STING ER exit protein</fullName>
    </recommendedName>
</protein>
<evidence type="ECO:0000313" key="4">
    <source>
        <dbReference type="Proteomes" id="UP000694867"/>
    </source>
</evidence>
<dbReference type="GO" id="GO:0006888">
    <property type="term" value="P:endoplasmic reticulum to Golgi vesicle-mediated transport"/>
    <property type="evidence" value="ECO:0007669"/>
    <property type="project" value="TreeGrafter"/>
</dbReference>
<accession>A0AAJ6VV42</accession>
<name>A0AAJ6VV42_9ACAR</name>
<dbReference type="InterPro" id="IPR057965">
    <property type="entry name" value="STEEP1_dom"/>
</dbReference>
<dbReference type="Pfam" id="PF25809">
    <property type="entry name" value="STEEP1"/>
    <property type="match status" value="1"/>
</dbReference>
<dbReference type="PANTHER" id="PTHR46355">
    <property type="entry name" value="UPF0428 PROTEIN CXORF56"/>
    <property type="match status" value="1"/>
</dbReference>
<dbReference type="AlphaFoldDB" id="A0AAJ6VV42"/>
<dbReference type="KEGG" id="goe:100905701"/>
<evidence type="ECO:0000259" key="3">
    <source>
        <dbReference type="Pfam" id="PF25809"/>
    </source>
</evidence>
<keyword evidence="4" id="KW-1185">Reference proteome</keyword>
<dbReference type="Proteomes" id="UP000694867">
    <property type="component" value="Unplaced"/>
</dbReference>
<evidence type="ECO:0000256" key="2">
    <source>
        <dbReference type="ARBA" id="ARBA00024237"/>
    </source>
</evidence>
<feature type="domain" description="STEEP1" evidence="3">
    <location>
        <begin position="22"/>
        <end position="121"/>
    </location>
</feature>
<sequence length="215" mass="24668">MPKIVSKSIVCTDSKDQEEYIEKPLNVFYCRCGTIAVILDCSLEKLPLRPRDGSRVIDASKHVHKVSCDPDETVHLKWDEGIEKQHRKKCSKCGLPLLYYHDNSSNIFIFKGVLTRTANKDASAVVNEQSQLNVERKRILVTKHTKNMGKFSSVTVSTIEDEEDEIEEREIADSYASNARIIEKQFKRKGMLKRINEADTEKEKKKKQRGTLLNL</sequence>
<dbReference type="InterPro" id="IPR029704">
    <property type="entry name" value="STEEP-like"/>
</dbReference>
<comment type="similarity">
    <text evidence="1">Belongs to the STEEP1 family.</text>
</comment>